<dbReference type="EMBL" id="MT144715">
    <property type="protein sequence ID" value="QJH98087.1"/>
    <property type="molecule type" value="Genomic_DNA"/>
</dbReference>
<name>A0A6H1ZRU7_9ZZZZ</name>
<evidence type="ECO:0000313" key="1">
    <source>
        <dbReference type="EMBL" id="QJA50653.1"/>
    </source>
</evidence>
<organism evidence="1">
    <name type="scientific">viral metagenome</name>
    <dbReference type="NCBI Taxonomy" id="1070528"/>
    <lineage>
        <taxon>unclassified sequences</taxon>
        <taxon>metagenomes</taxon>
        <taxon>organismal metagenomes</taxon>
    </lineage>
</organism>
<accession>A0A6H1ZRU7</accession>
<dbReference type="EMBL" id="MT142432">
    <property type="protein sequence ID" value="QJA80709.1"/>
    <property type="molecule type" value="Genomic_DNA"/>
</dbReference>
<dbReference type="AlphaFoldDB" id="A0A6H1ZRU7"/>
<sequence length="232" mass="24803">MATTYNFTNASLTNVPKPPEFQAYETYPFVRRNIVDLSLRSLDAGEADVGQVINIPANTWVLDVWVRVITAETANGSIDLGYGSDVDYWGNALAIDATGQVATTLHASSTWDAGSINDGDETAQDVTVDNAALGDIVACSLEVDVADLALTAQVTVANNVALQLNNNTGGAIDLASTTYHIYVNKAPMRWQPLYFSAADTIDIKATTDFADVNLDGAKLEVCAIMLKSLDTF</sequence>
<protein>
    <submittedName>
        <fullName evidence="1">Putative structural protein</fullName>
    </submittedName>
</protein>
<proteinExistence type="predicted"/>
<gene>
    <name evidence="2" type="ORF">MM415A00670_0018</name>
    <name evidence="1" type="ORF">TM448A01852_0006</name>
    <name evidence="3" type="ORF">TM448B01184_0009</name>
</gene>
<dbReference type="EMBL" id="MT144209">
    <property type="protein sequence ID" value="QJA50653.1"/>
    <property type="molecule type" value="Genomic_DNA"/>
</dbReference>
<evidence type="ECO:0000313" key="3">
    <source>
        <dbReference type="EMBL" id="QJH98087.1"/>
    </source>
</evidence>
<evidence type="ECO:0000313" key="2">
    <source>
        <dbReference type="EMBL" id="QJA80709.1"/>
    </source>
</evidence>
<reference evidence="1" key="1">
    <citation type="submission" date="2020-03" db="EMBL/GenBank/DDBJ databases">
        <title>The deep terrestrial virosphere.</title>
        <authorList>
            <person name="Holmfeldt K."/>
            <person name="Nilsson E."/>
            <person name="Simone D."/>
            <person name="Lopez-Fernandez M."/>
            <person name="Wu X."/>
            <person name="de Brujin I."/>
            <person name="Lundin D."/>
            <person name="Andersson A."/>
            <person name="Bertilsson S."/>
            <person name="Dopson M."/>
        </authorList>
    </citation>
    <scope>NUCLEOTIDE SEQUENCE</scope>
    <source>
        <strain evidence="2">MM415A00670</strain>
        <strain evidence="1">TM448A01852</strain>
        <strain evidence="3">TM448B01184</strain>
    </source>
</reference>